<organism evidence="2 3">
    <name type="scientific">Oceanobacillus limi</name>
    <dbReference type="NCBI Taxonomy" id="930131"/>
    <lineage>
        <taxon>Bacteria</taxon>
        <taxon>Bacillati</taxon>
        <taxon>Bacillota</taxon>
        <taxon>Bacilli</taxon>
        <taxon>Bacillales</taxon>
        <taxon>Bacillaceae</taxon>
        <taxon>Oceanobacillus</taxon>
    </lineage>
</organism>
<evidence type="ECO:0000259" key="1">
    <source>
        <dbReference type="Pfam" id="PF25509"/>
    </source>
</evidence>
<evidence type="ECO:0000313" key="2">
    <source>
        <dbReference type="EMBL" id="SET09151.1"/>
    </source>
</evidence>
<proteinExistence type="predicted"/>
<dbReference type="Proteomes" id="UP000198618">
    <property type="component" value="Unassembled WGS sequence"/>
</dbReference>
<dbReference type="EMBL" id="FOHE01000005">
    <property type="protein sequence ID" value="SET09151.1"/>
    <property type="molecule type" value="Genomic_DNA"/>
</dbReference>
<dbReference type="AlphaFoldDB" id="A0A1I0BR18"/>
<dbReference type="STRING" id="930131.SAMN05216389_105131"/>
<dbReference type="SUPFAM" id="SSF51366">
    <property type="entry name" value="Ribulose-phoshate binding barrel"/>
    <property type="match status" value="1"/>
</dbReference>
<evidence type="ECO:0000313" key="3">
    <source>
        <dbReference type="Proteomes" id="UP000198618"/>
    </source>
</evidence>
<reference evidence="2 3" key="1">
    <citation type="submission" date="2016-10" db="EMBL/GenBank/DDBJ databases">
        <authorList>
            <person name="de Groot N.N."/>
        </authorList>
    </citation>
    <scope>NUCLEOTIDE SEQUENCE [LARGE SCALE GENOMIC DNA]</scope>
    <source>
        <strain evidence="2 3">IBRC-M 10780</strain>
    </source>
</reference>
<feature type="domain" description="DUF7916" evidence="1">
    <location>
        <begin position="5"/>
        <end position="305"/>
    </location>
</feature>
<keyword evidence="3" id="KW-1185">Reference proteome</keyword>
<dbReference type="RefSeq" id="WP_090868410.1">
    <property type="nucleotide sequence ID" value="NZ_FOHE01000005.1"/>
</dbReference>
<protein>
    <recommendedName>
        <fullName evidence="1">DUF7916 domain-containing protein</fullName>
    </recommendedName>
</protein>
<dbReference type="InterPro" id="IPR011060">
    <property type="entry name" value="RibuloseP-bd_barrel"/>
</dbReference>
<dbReference type="Pfam" id="PF25509">
    <property type="entry name" value="DUF7916"/>
    <property type="match status" value="1"/>
</dbReference>
<accession>A0A1I0BR18</accession>
<dbReference type="OrthoDB" id="5581965at2"/>
<dbReference type="InterPro" id="IPR057238">
    <property type="entry name" value="DUF7916"/>
</dbReference>
<sequence>MKRLLNCTASDFLHMNKHEFVQSIQASEGRTLISEVVCTTTPLYPGLTNAEYAAAFGADIILLNLFDVNEPYIEGIETKESRNVIQELKKLLGRPVGINLEPVDPEADNLEKLDQLPEGRRATKDSIQKAKELGADIICLTGNPKTGVSNKAIQQSVKVASEVAGDKVVIIAGKMHGAGVRTDTADGLADTDTIKQYVQAGADIILVPGVGTVPGASAEKTEKLIHAAHGEGALALTSIGTSQEGAEKETIQQMALHNKMAGADVHHIGDAGLHGIAVPDNIMQYSITIRGKRHTYTRMAASIRR</sequence>
<gene>
    <name evidence="2" type="ORF">SAMN05216389_105131</name>
</gene>
<name>A0A1I0BR18_9BACI</name>